<dbReference type="AlphaFoldDB" id="A0A9P8AJP4"/>
<dbReference type="GeneID" id="66117472"/>
<evidence type="ECO:0000259" key="1">
    <source>
        <dbReference type="Pfam" id="PF04825"/>
    </source>
</evidence>
<dbReference type="EMBL" id="JAHMUF010000005">
    <property type="protein sequence ID" value="KAG7194986.1"/>
    <property type="molecule type" value="Genomic_DNA"/>
</dbReference>
<dbReference type="InterPro" id="IPR006910">
    <property type="entry name" value="Rad21_Rec8_N"/>
</dbReference>
<reference evidence="2" key="1">
    <citation type="submission" date="2021-03" db="EMBL/GenBank/DDBJ databases">
        <authorList>
            <person name="Palmer J.M."/>
        </authorList>
    </citation>
    <scope>NUCLEOTIDE SEQUENCE</scope>
    <source>
        <strain evidence="2">ARV_011</strain>
    </source>
</reference>
<comment type="caution">
    <text evidence="2">The sequence shown here is derived from an EMBL/GenBank/DDBJ whole genome shotgun (WGS) entry which is preliminary data.</text>
</comment>
<accession>A0A9P8AJP4</accession>
<evidence type="ECO:0000313" key="3">
    <source>
        <dbReference type="Proteomes" id="UP000790833"/>
    </source>
</evidence>
<organism evidence="2 3">
    <name type="scientific">Scheffersomyces spartinae</name>
    <dbReference type="NCBI Taxonomy" id="45513"/>
    <lineage>
        <taxon>Eukaryota</taxon>
        <taxon>Fungi</taxon>
        <taxon>Dikarya</taxon>
        <taxon>Ascomycota</taxon>
        <taxon>Saccharomycotina</taxon>
        <taxon>Pichiomycetes</taxon>
        <taxon>Debaryomycetaceae</taxon>
        <taxon>Scheffersomyces</taxon>
    </lineage>
</organism>
<keyword evidence="3" id="KW-1185">Reference proteome</keyword>
<gene>
    <name evidence="2" type="ORF">KQ657_004098</name>
</gene>
<sequence length="584" mass="66022">MENVWLLATIGSKSNGRKNFNKEILDTRIPNLCVRVIKYSDHTSIRFCANIMLGVAIAYRKQVEKVLDEVNFMRTRLSMGTNHSQEKQLLPVFQRRSPLLSGVDNEYEEHVIMKEYKGTSSLRNLDDDPEFNIERDLIPPFVGKSVQDPMAKKRKIEIEEYDKLIFPGLTKMTPVSSLSGMGAPSRQSTLLGFNVQPALEMGGVEDVVFELNDDGFLVLKDGESYDQSILDDVDLRTNTDLPNPQVFQEIREEELLSISNDTDFALVSNARTLDRDRAETLNQNPLSKIRFTNLQVDEDIVKIPSTVLTESHRIYELQMKEFQLSQTMTSRLVQLTSKATKEINFLFLGFTKYNNSSLLDSILRTLEERSKCQLAEDVEIEYGKRSQLPENILDELGILDFDSHYLQHPPLIAASSDIFDLEVGVLQHNYSTQSRSSSRGDPLHDIGFGLGIPTNIDEDIENLHSFNTGIGHTTTLFIQFLIQRANQLGEINYSCPYSLKILDDTHDTIISYTGSKFGYIEFTRLIPTKSSSNLLLEQPVTRTSAANGFASLLVLACKDLVHLESETSGNWWNPAIFTVVVPCP</sequence>
<dbReference type="RefSeq" id="XP_043050533.1">
    <property type="nucleotide sequence ID" value="XM_043194782.1"/>
</dbReference>
<feature type="domain" description="Rad21/Rec8-like protein N-terminal" evidence="1">
    <location>
        <begin position="2"/>
        <end position="85"/>
    </location>
</feature>
<dbReference type="OrthoDB" id="5427633at2759"/>
<dbReference type="Proteomes" id="UP000790833">
    <property type="component" value="Unassembled WGS sequence"/>
</dbReference>
<proteinExistence type="predicted"/>
<evidence type="ECO:0000313" key="2">
    <source>
        <dbReference type="EMBL" id="KAG7194986.1"/>
    </source>
</evidence>
<name>A0A9P8AJP4_9ASCO</name>
<protein>
    <recommendedName>
        <fullName evidence="1">Rad21/Rec8-like protein N-terminal domain-containing protein</fullName>
    </recommendedName>
</protein>
<dbReference type="Pfam" id="PF04825">
    <property type="entry name" value="Rad21_Rec8_N"/>
    <property type="match status" value="1"/>
</dbReference>